<reference evidence="2 3" key="1">
    <citation type="submission" date="2018-03" db="EMBL/GenBank/DDBJ databases">
        <title>Lachnoclostridium SNUG30386 gen.nov., sp.nov., isolated from human faeces.</title>
        <authorList>
            <person name="Seo B."/>
            <person name="Jeon K."/>
            <person name="Ko G."/>
        </authorList>
    </citation>
    <scope>NUCLEOTIDE SEQUENCE [LARGE SCALE GENOMIC DNA]</scope>
    <source>
        <strain evidence="2 3">SNUG30386</strain>
    </source>
</reference>
<dbReference type="PANTHER" id="PTHR42941">
    <property type="entry name" value="SLL1037 PROTEIN"/>
    <property type="match status" value="1"/>
</dbReference>
<dbReference type="InterPro" id="IPR011852">
    <property type="entry name" value="TRAP_TAXI"/>
</dbReference>
<feature type="chain" id="PRO_5039655391" evidence="1">
    <location>
        <begin position="31"/>
        <end position="340"/>
    </location>
</feature>
<dbReference type="CDD" id="cd13520">
    <property type="entry name" value="PBP2_TAXI_TRAP"/>
    <property type="match status" value="1"/>
</dbReference>
<dbReference type="RefSeq" id="WP_107001074.1">
    <property type="nucleotide sequence ID" value="NZ_JAQDBF010000010.1"/>
</dbReference>
<dbReference type="NCBIfam" id="TIGR02122">
    <property type="entry name" value="TRAP_TAXI"/>
    <property type="match status" value="1"/>
</dbReference>
<dbReference type="PANTHER" id="PTHR42941:SF1">
    <property type="entry name" value="SLL1037 PROTEIN"/>
    <property type="match status" value="1"/>
</dbReference>
<dbReference type="Pfam" id="PF16868">
    <property type="entry name" value="NMT1_3"/>
    <property type="match status" value="1"/>
</dbReference>
<evidence type="ECO:0000313" key="2">
    <source>
        <dbReference type="EMBL" id="PST36857.1"/>
    </source>
</evidence>
<comment type="caution">
    <text evidence="2">The sequence shown here is derived from an EMBL/GenBank/DDBJ whole genome shotgun (WGS) entry which is preliminary data.</text>
</comment>
<dbReference type="SUPFAM" id="SSF53850">
    <property type="entry name" value="Periplasmic binding protein-like II"/>
    <property type="match status" value="1"/>
</dbReference>
<feature type="signal peptide" evidence="1">
    <location>
        <begin position="1"/>
        <end position="30"/>
    </location>
</feature>
<dbReference type="Gene3D" id="3.40.190.10">
    <property type="entry name" value="Periplasmic binding protein-like II"/>
    <property type="match status" value="2"/>
</dbReference>
<evidence type="ECO:0000313" key="3">
    <source>
        <dbReference type="Proteomes" id="UP000241048"/>
    </source>
</evidence>
<keyword evidence="3" id="KW-1185">Reference proteome</keyword>
<dbReference type="PROSITE" id="PS51257">
    <property type="entry name" value="PROKAR_LIPOPROTEIN"/>
    <property type="match status" value="1"/>
</dbReference>
<keyword evidence="1" id="KW-0732">Signal</keyword>
<accession>A0A2T3FNH5</accession>
<evidence type="ECO:0000256" key="1">
    <source>
        <dbReference type="SAM" id="SignalP"/>
    </source>
</evidence>
<dbReference type="EMBL" id="PYLO01000003">
    <property type="protein sequence ID" value="PST36857.1"/>
    <property type="molecule type" value="Genomic_DNA"/>
</dbReference>
<sequence>MKIKKLVKLAPMMLLTFLLGLSGCSGSTSADARVNDHPNEADEELHVLTIGTADSGGTMYPVGSAIASVLSGHDEQLKVNLSASNGSYTNVENIKNGQFDMGLVSGDVAFSAYQGTDEFSGHPVESLRAIGAVYSSLSTWMAPESEHISYVHELAGHHIAVGPEGSTTELSARTALKAAGLNIANTALENYSFSASVDSVLNGKLDAVHSFAGIPVHSLTDLASQTPCRLLEYTDEELQKILAASPFYVRATVPAGTYPGQTETLKTFGIKCLLCVDASMDEKLVYTITKILDESREELISAHPSLSNLSDPEYICSQLPIPLHPGAEKYYTEQGLLKTE</sequence>
<gene>
    <name evidence="2" type="ORF">C7U56_09855</name>
</gene>
<organism evidence="2 3">
    <name type="scientific">Clostridium fessum</name>
    <dbReference type="NCBI Taxonomy" id="2126740"/>
    <lineage>
        <taxon>Bacteria</taxon>
        <taxon>Bacillati</taxon>
        <taxon>Bacillota</taxon>
        <taxon>Clostridia</taxon>
        <taxon>Eubacteriales</taxon>
        <taxon>Clostridiaceae</taxon>
        <taxon>Clostridium</taxon>
    </lineage>
</organism>
<dbReference type="Proteomes" id="UP000241048">
    <property type="component" value="Unassembled WGS sequence"/>
</dbReference>
<protein>
    <submittedName>
        <fullName evidence="2">C4-dicarboxylate ABC transporter substrate-binding protein</fullName>
    </submittedName>
</protein>
<proteinExistence type="predicted"/>
<dbReference type="AlphaFoldDB" id="A0A2T3FNH5"/>
<name>A0A2T3FNH5_9CLOT</name>